<feature type="compositionally biased region" description="Basic and acidic residues" evidence="1">
    <location>
        <begin position="64"/>
        <end position="80"/>
    </location>
</feature>
<keyword evidence="4" id="KW-1185">Reference proteome</keyword>
<proteinExistence type="predicted"/>
<accession>F8JZF9</accession>
<feature type="compositionally biased region" description="Basic and acidic residues" evidence="1">
    <location>
        <begin position="100"/>
        <end position="116"/>
    </location>
</feature>
<reference evidence="4" key="1">
    <citation type="submission" date="2011-12" db="EMBL/GenBank/DDBJ databases">
        <title>Complete genome sequence of Streptomyces cattleya strain DSM 46488.</title>
        <authorList>
            <person name="Ou H.-Y."/>
            <person name="Li P."/>
            <person name="Zhao C."/>
            <person name="O'Hagan D."/>
            <person name="Deng Z."/>
        </authorList>
    </citation>
    <scope>NUCLEOTIDE SEQUENCE [LARGE SCALE GENOMIC DNA]</scope>
    <source>
        <strain evidence="4">ATCC 35852 / DSM 46488 / JCM 4925 / NBRC 14057 / NRRL 8057</strain>
    </source>
</reference>
<dbReference type="eggNOG" id="ENOG5031YJD">
    <property type="taxonomic scope" value="Bacteria"/>
</dbReference>
<organism evidence="3 4">
    <name type="scientific">Streptantibioticus cattleyicolor (strain ATCC 35852 / DSM 46488 / JCM 4925 / NBRC 14057 / NRRL 8057)</name>
    <name type="common">Streptomyces cattleya</name>
    <dbReference type="NCBI Taxonomy" id="1003195"/>
    <lineage>
        <taxon>Bacteria</taxon>
        <taxon>Bacillati</taxon>
        <taxon>Actinomycetota</taxon>
        <taxon>Actinomycetes</taxon>
        <taxon>Kitasatosporales</taxon>
        <taxon>Streptomycetaceae</taxon>
        <taxon>Streptantibioticus</taxon>
    </lineage>
</organism>
<dbReference type="KEGG" id="scy:SCATT_36720"/>
<dbReference type="AlphaFoldDB" id="F8JZF9"/>
<dbReference type="KEGG" id="sct:SCAT_3682"/>
<evidence type="ECO:0000313" key="3">
    <source>
        <dbReference type="EMBL" id="AEW96043.1"/>
    </source>
</evidence>
<gene>
    <name evidence="3" type="ordered locus">SCATT_36720</name>
</gene>
<dbReference type="EMBL" id="CP003219">
    <property type="protein sequence ID" value="AEW96043.1"/>
    <property type="molecule type" value="Genomic_DNA"/>
</dbReference>
<keyword evidence="2" id="KW-0472">Membrane</keyword>
<keyword evidence="2" id="KW-1133">Transmembrane helix</keyword>
<feature type="compositionally biased region" description="Low complexity" evidence="1">
    <location>
        <begin position="47"/>
        <end position="58"/>
    </location>
</feature>
<evidence type="ECO:0000256" key="1">
    <source>
        <dbReference type="SAM" id="MobiDB-lite"/>
    </source>
</evidence>
<protein>
    <submittedName>
        <fullName evidence="3">Uncharacterized protein</fullName>
    </submittedName>
</protein>
<evidence type="ECO:0000256" key="2">
    <source>
        <dbReference type="SAM" id="Phobius"/>
    </source>
</evidence>
<dbReference type="Proteomes" id="UP000007842">
    <property type="component" value="Chromosome"/>
</dbReference>
<dbReference type="RefSeq" id="WP_014144402.1">
    <property type="nucleotide sequence ID" value="NC_016111.1"/>
</dbReference>
<dbReference type="PATRIC" id="fig|1003195.11.peg.5144"/>
<feature type="transmembrane region" description="Helical" evidence="2">
    <location>
        <begin position="13"/>
        <end position="39"/>
    </location>
</feature>
<sequence length="139" mass="15100">MITLSTQSLAADYFIVGPLLMGIGFIGAMAFVGIFYGVMHRGRPRWAPRGPAAAPQPRSGSWRTAEEYRTRRVAEDHGPGHDGMAPVGYEASRPEPPPEVPRDGRRRMPYELRDTYPGRCAEAVPPQAGPLPGSSEAGR</sequence>
<name>F8JZF9_STREN</name>
<feature type="region of interest" description="Disordered" evidence="1">
    <location>
        <begin position="46"/>
        <end position="139"/>
    </location>
</feature>
<keyword evidence="2" id="KW-0812">Transmembrane</keyword>
<evidence type="ECO:0000313" key="4">
    <source>
        <dbReference type="Proteomes" id="UP000007842"/>
    </source>
</evidence>
<dbReference type="HOGENOM" id="CLU_153261_0_0_11"/>
<accession>G8X052</accession>
<dbReference type="OrthoDB" id="4331663at2"/>